<evidence type="ECO:0000313" key="1">
    <source>
        <dbReference type="EMBL" id="SOC80400.1"/>
    </source>
</evidence>
<reference evidence="2" key="1">
    <citation type="submission" date="2017-09" db="EMBL/GenBank/DDBJ databases">
        <authorList>
            <person name="Varghese N."/>
            <person name="Submissions S."/>
        </authorList>
    </citation>
    <scope>NUCLEOTIDE SEQUENCE [LARGE SCALE GENOMIC DNA]</scope>
    <source>
        <strain evidence="2">CGMCC 1.12641</strain>
    </source>
</reference>
<dbReference type="Proteomes" id="UP000219193">
    <property type="component" value="Unassembled WGS sequence"/>
</dbReference>
<name>A0A285X4Y5_9FLAO</name>
<keyword evidence="2" id="KW-1185">Reference proteome</keyword>
<sequence length="34" mass="3848">MFNGEKNAVVTFPVNTGTTINTKKGAYRKFRMEP</sequence>
<protein>
    <submittedName>
        <fullName evidence="1">Uncharacterized protein</fullName>
    </submittedName>
</protein>
<organism evidence="1 2">
    <name type="scientific">Salinimicrobium sediminis</name>
    <dbReference type="NCBI Taxonomy" id="1343891"/>
    <lineage>
        <taxon>Bacteria</taxon>
        <taxon>Pseudomonadati</taxon>
        <taxon>Bacteroidota</taxon>
        <taxon>Flavobacteriia</taxon>
        <taxon>Flavobacteriales</taxon>
        <taxon>Flavobacteriaceae</taxon>
        <taxon>Salinimicrobium</taxon>
    </lineage>
</organism>
<accession>A0A285X4Y5</accession>
<gene>
    <name evidence="1" type="ORF">SAMN06296241_1949</name>
</gene>
<dbReference type="AlphaFoldDB" id="A0A285X4Y5"/>
<proteinExistence type="predicted"/>
<dbReference type="EMBL" id="OCMF01000002">
    <property type="protein sequence ID" value="SOC80400.1"/>
    <property type="molecule type" value="Genomic_DNA"/>
</dbReference>
<evidence type="ECO:0000313" key="2">
    <source>
        <dbReference type="Proteomes" id="UP000219193"/>
    </source>
</evidence>